<protein>
    <submittedName>
        <fullName evidence="1">Uncharacterized protein</fullName>
    </submittedName>
</protein>
<dbReference type="EMBL" id="FNKQ01000001">
    <property type="protein sequence ID" value="SDQ17571.1"/>
    <property type="molecule type" value="Genomic_DNA"/>
</dbReference>
<reference evidence="2" key="1">
    <citation type="submission" date="2016-10" db="EMBL/GenBank/DDBJ databases">
        <authorList>
            <person name="Varghese N."/>
            <person name="Submissions S."/>
        </authorList>
    </citation>
    <scope>NUCLEOTIDE SEQUENCE [LARGE SCALE GENOMIC DNA]</scope>
    <source>
        <strain evidence="2">CGMCC 1.12397</strain>
    </source>
</reference>
<name>A0A1H0YRK5_9EURY</name>
<evidence type="ECO:0000313" key="2">
    <source>
        <dbReference type="Proteomes" id="UP000199289"/>
    </source>
</evidence>
<organism evidence="1 2">
    <name type="scientific">Halopelagius longus</name>
    <dbReference type="NCBI Taxonomy" id="1236180"/>
    <lineage>
        <taxon>Archaea</taxon>
        <taxon>Methanobacteriati</taxon>
        <taxon>Methanobacteriota</taxon>
        <taxon>Stenosarchaea group</taxon>
        <taxon>Halobacteria</taxon>
        <taxon>Halobacteriales</taxon>
        <taxon>Haloferacaceae</taxon>
    </lineage>
</organism>
<dbReference type="Proteomes" id="UP000199289">
    <property type="component" value="Unassembled WGS sequence"/>
</dbReference>
<proteinExistence type="predicted"/>
<dbReference type="AlphaFoldDB" id="A0A1H0YRK5"/>
<sequence length="35" mass="4070">MIVVSTSEEAERTDSQVRRTATFAEMERTMRSESF</sequence>
<accession>A0A1H0YRK5</accession>
<evidence type="ECO:0000313" key="1">
    <source>
        <dbReference type="EMBL" id="SDQ17571.1"/>
    </source>
</evidence>
<gene>
    <name evidence="1" type="ORF">SAMN05216278_0790</name>
</gene>